<comment type="similarity">
    <text evidence="3">Belongs to the pseudouridine synthase RluA family.</text>
</comment>
<gene>
    <name evidence="9" type="ORF">KIN20_009642</name>
</gene>
<dbReference type="Gene3D" id="3.30.2350.10">
    <property type="entry name" value="Pseudouridine synthase"/>
    <property type="match status" value="1"/>
</dbReference>
<comment type="catalytic activity">
    <reaction evidence="5">
        <text>a uridine in tRNA = a pseudouridine in tRNA</text>
        <dbReference type="Rhea" id="RHEA:54572"/>
        <dbReference type="Rhea" id="RHEA-COMP:13339"/>
        <dbReference type="Rhea" id="RHEA-COMP:13934"/>
        <dbReference type="ChEBI" id="CHEBI:65314"/>
        <dbReference type="ChEBI" id="CHEBI:65315"/>
    </reaction>
</comment>
<dbReference type="PANTHER" id="PTHR21600">
    <property type="entry name" value="MITOCHONDRIAL RNA PSEUDOURIDINE SYNTHASE"/>
    <property type="match status" value="1"/>
</dbReference>
<evidence type="ECO:0000256" key="5">
    <source>
        <dbReference type="ARBA" id="ARBA00036943"/>
    </source>
</evidence>
<evidence type="ECO:0000256" key="4">
    <source>
        <dbReference type="ARBA" id="ARBA00023235"/>
    </source>
</evidence>
<evidence type="ECO:0000313" key="9">
    <source>
        <dbReference type="EMBL" id="KAJ1353087.1"/>
    </source>
</evidence>
<dbReference type="InterPro" id="IPR020103">
    <property type="entry name" value="PsdUridine_synth_cat_dom_sf"/>
</dbReference>
<sequence length="457" mass="52234">MSKNLLDDDDFFGIQCFSSDLNKSSEKAEAVEVTKSSGKTAVTKSVRRLSVNDDSVVEKDDSELSGTEYLDRVFFPEATPISANIENEEEQPKDFFEESFFRRVKSVEASITSSEIRSQHENSQDHKRIKRKDSAKILHEENMDFYTKLRQSSAVKGSRIESFPNDYDSEVIHSPEEETGWDKIRRQFIPVWKMSPDELVDLMVNRVLFKNDDIVAFDKPYGMAYSGASSTVPQLDRLLQRIKAKVVPKCERLYLVRSLDKYQSGIVLFATNSAVQLALKEDFQKGLVEQVTRCIVRDELKDSPIKITIPLIKTVKNRDVKLLPLITNSTKGEVFYVESECRTVQGRQYVSSVEVRTRREVSHQIRAHLAMARCPLIGDSKYSGSSPRPPRLSQHVLNSLNMTDSQARKIPMYIHLKEMHLPPAISRSSSTPVRISAPMPQHFVWMLKKLRLLKVGR</sequence>
<dbReference type="SUPFAM" id="SSF55120">
    <property type="entry name" value="Pseudouridine synthase"/>
    <property type="match status" value="1"/>
</dbReference>
<keyword evidence="10" id="KW-1185">Reference proteome</keyword>
<comment type="catalytic activity">
    <reaction evidence="1">
        <text>a uridine in mRNA = a pseudouridine in mRNA</text>
        <dbReference type="Rhea" id="RHEA:56644"/>
        <dbReference type="Rhea" id="RHEA-COMP:14658"/>
        <dbReference type="Rhea" id="RHEA-COMP:14659"/>
        <dbReference type="ChEBI" id="CHEBI:65314"/>
        <dbReference type="ChEBI" id="CHEBI:65315"/>
    </reaction>
</comment>
<comment type="catalytic activity">
    <reaction evidence="2">
        <text>uridine in 5S rRNA = pseudouridine in 5S rRNA</text>
        <dbReference type="Rhea" id="RHEA:47036"/>
        <dbReference type="Rhea" id="RHEA-COMP:11730"/>
        <dbReference type="Rhea" id="RHEA-COMP:11731"/>
        <dbReference type="ChEBI" id="CHEBI:65314"/>
        <dbReference type="ChEBI" id="CHEBI:65315"/>
    </reaction>
</comment>
<dbReference type="InterPro" id="IPR006145">
    <property type="entry name" value="PsdUridine_synth_RsuA/RluA"/>
</dbReference>
<accession>A0AAD5M6P4</accession>
<dbReference type="AlphaFoldDB" id="A0AAD5M6P4"/>
<evidence type="ECO:0000259" key="8">
    <source>
        <dbReference type="Pfam" id="PF00849"/>
    </source>
</evidence>
<evidence type="ECO:0000313" key="10">
    <source>
        <dbReference type="Proteomes" id="UP001196413"/>
    </source>
</evidence>
<feature type="domain" description="Pseudouridine synthase RsuA/RluA-like" evidence="8">
    <location>
        <begin position="214"/>
        <end position="370"/>
    </location>
</feature>
<dbReference type="Proteomes" id="UP001196413">
    <property type="component" value="Unassembled WGS sequence"/>
</dbReference>
<reference evidence="9" key="1">
    <citation type="submission" date="2021-06" db="EMBL/GenBank/DDBJ databases">
        <title>Parelaphostrongylus tenuis whole genome reference sequence.</title>
        <authorList>
            <person name="Garwood T.J."/>
            <person name="Larsen P.A."/>
            <person name="Fountain-Jones N.M."/>
            <person name="Garbe J.R."/>
            <person name="Macchietto M.G."/>
            <person name="Kania S.A."/>
            <person name="Gerhold R.W."/>
            <person name="Richards J.E."/>
            <person name="Wolf T.M."/>
        </authorList>
    </citation>
    <scope>NUCLEOTIDE SEQUENCE</scope>
    <source>
        <strain evidence="9">MNPRO001-30</strain>
        <tissue evidence="9">Meninges</tissue>
    </source>
</reference>
<dbReference type="GO" id="GO:0003723">
    <property type="term" value="F:RNA binding"/>
    <property type="evidence" value="ECO:0007669"/>
    <property type="project" value="InterPro"/>
</dbReference>
<organism evidence="9 10">
    <name type="scientific">Parelaphostrongylus tenuis</name>
    <name type="common">Meningeal worm</name>
    <dbReference type="NCBI Taxonomy" id="148309"/>
    <lineage>
        <taxon>Eukaryota</taxon>
        <taxon>Metazoa</taxon>
        <taxon>Ecdysozoa</taxon>
        <taxon>Nematoda</taxon>
        <taxon>Chromadorea</taxon>
        <taxon>Rhabditida</taxon>
        <taxon>Rhabditina</taxon>
        <taxon>Rhabditomorpha</taxon>
        <taxon>Strongyloidea</taxon>
        <taxon>Metastrongylidae</taxon>
        <taxon>Parelaphostrongylus</taxon>
    </lineage>
</organism>
<evidence type="ECO:0000256" key="6">
    <source>
        <dbReference type="ARBA" id="ARBA00039953"/>
    </source>
</evidence>
<evidence type="ECO:0000256" key="7">
    <source>
        <dbReference type="ARBA" id="ARBA00041563"/>
    </source>
</evidence>
<dbReference type="GO" id="GO:0001522">
    <property type="term" value="P:pseudouridine synthesis"/>
    <property type="evidence" value="ECO:0007669"/>
    <property type="project" value="InterPro"/>
</dbReference>
<dbReference type="Pfam" id="PF00849">
    <property type="entry name" value="PseudoU_synth_2"/>
    <property type="match status" value="1"/>
</dbReference>
<protein>
    <recommendedName>
        <fullName evidence="6">Pseudouridylate synthase RPUSD4, mitochondrial</fullName>
    </recommendedName>
    <alternativeName>
        <fullName evidence="7">RNA pseudouridylate synthase domain-containing protein 4</fullName>
    </alternativeName>
</protein>
<name>A0AAD5M6P4_PARTN</name>
<evidence type="ECO:0000256" key="2">
    <source>
        <dbReference type="ARBA" id="ARBA00001896"/>
    </source>
</evidence>
<dbReference type="GO" id="GO:0009982">
    <property type="term" value="F:pseudouridine synthase activity"/>
    <property type="evidence" value="ECO:0007669"/>
    <property type="project" value="InterPro"/>
</dbReference>
<proteinExistence type="inferred from homology"/>
<dbReference type="CDD" id="cd02869">
    <property type="entry name" value="PseudoU_synth_RluA_like"/>
    <property type="match status" value="1"/>
</dbReference>
<comment type="caution">
    <text evidence="9">The sequence shown here is derived from an EMBL/GenBank/DDBJ whole genome shotgun (WGS) entry which is preliminary data.</text>
</comment>
<evidence type="ECO:0000256" key="3">
    <source>
        <dbReference type="ARBA" id="ARBA00010876"/>
    </source>
</evidence>
<dbReference type="InterPro" id="IPR050188">
    <property type="entry name" value="RluA_PseudoU_synthase"/>
</dbReference>
<evidence type="ECO:0000256" key="1">
    <source>
        <dbReference type="ARBA" id="ARBA00001166"/>
    </source>
</evidence>
<dbReference type="PANTHER" id="PTHR21600:SF83">
    <property type="entry name" value="PSEUDOURIDYLATE SYNTHASE RPUSD4, MITOCHONDRIAL"/>
    <property type="match status" value="1"/>
</dbReference>
<dbReference type="EMBL" id="JAHQIW010001594">
    <property type="protein sequence ID" value="KAJ1353087.1"/>
    <property type="molecule type" value="Genomic_DNA"/>
</dbReference>
<keyword evidence="4" id="KW-0413">Isomerase</keyword>